<feature type="transmembrane region" description="Helical" evidence="4">
    <location>
        <begin position="520"/>
        <end position="541"/>
    </location>
</feature>
<feature type="transmembrane region" description="Helical" evidence="4">
    <location>
        <begin position="148"/>
        <end position="166"/>
    </location>
</feature>
<evidence type="ECO:0000313" key="6">
    <source>
        <dbReference type="EMBL" id="QOU20551.1"/>
    </source>
</evidence>
<feature type="transmembrane region" description="Helical" evidence="4">
    <location>
        <begin position="279"/>
        <end position="299"/>
    </location>
</feature>
<feature type="transmembrane region" description="Helical" evidence="4">
    <location>
        <begin position="427"/>
        <end position="447"/>
    </location>
</feature>
<keyword evidence="4" id="KW-1133">Transmembrane helix</keyword>
<sequence>MTEQNSRENIPGSTEMASSLRNDTPSDSYSNAGSLDSDEEVVNNENDTQQYTAVPITGTLSRRILTRTSTIVDGIRDDNNYASHRESMVVPPAPFGSTNPEEDHLSRKLSLGGTKKEHLTKEDTDALDSYDGEFNKQDMIDRPPDGTFWGWLSAVCVCFINTFSWGTNSSFGVFLNYYLKTNHFEGATMEDFALIGGLNLGLSFMLCNIANSLVRRFYYKSVMVVGIILLVICYLCAAEAKTILQLIMLQGLLLSIAYAFAAGPCFVIIPTWFLKRRSIANGIATSGAGLAGIVFSRPTQALINKTGSYKWALRMIGIVCGVMLSISTMLIRCRRSLIVKADKPFWKELLGNFTRWDVYRQKPVLCLVSWNFLYGISYTILLFSMSSYATDIGLTYEQGSMVTTVQSIAQFIGRPLLGVVSDYFGKVNVTIIITVLLGVLSMVYWIFVHSYASLIVFAFISGIMVGVNWVNFTPLCADVVGGGDDLLAAVSFLCLIGGPPMIVAEIIGLKLRRDGSSKPFLYCQILVGVAALVSAAFLMIFREWKIYRMLDARRTLIQKKLEDKRDVDDIARLSRYDFLLRKSVISYFTRMFYPIKA</sequence>
<evidence type="ECO:0000313" key="7">
    <source>
        <dbReference type="Proteomes" id="UP000663131"/>
    </source>
</evidence>
<proteinExistence type="inferred from homology"/>
<name>A0A871RDB1_DEKBR</name>
<dbReference type="PANTHER" id="PTHR11360:SF315">
    <property type="entry name" value="TRANSPORTER MCH2-RELATED"/>
    <property type="match status" value="1"/>
</dbReference>
<dbReference type="PANTHER" id="PTHR11360">
    <property type="entry name" value="MONOCARBOXYLATE TRANSPORTER"/>
    <property type="match status" value="1"/>
</dbReference>
<evidence type="ECO:0000256" key="2">
    <source>
        <dbReference type="ARBA" id="ARBA00006727"/>
    </source>
</evidence>
<dbReference type="InterPro" id="IPR036259">
    <property type="entry name" value="MFS_trans_sf"/>
</dbReference>
<dbReference type="GO" id="GO:0016020">
    <property type="term" value="C:membrane"/>
    <property type="evidence" value="ECO:0007669"/>
    <property type="project" value="UniProtKB-SubCell"/>
</dbReference>
<feature type="compositionally biased region" description="Polar residues" evidence="3">
    <location>
        <begin position="1"/>
        <end position="34"/>
    </location>
</feature>
<feature type="transmembrane region" description="Helical" evidence="4">
    <location>
        <begin position="192"/>
        <end position="210"/>
    </location>
</feature>
<feature type="transmembrane region" description="Helical" evidence="4">
    <location>
        <begin position="364"/>
        <end position="385"/>
    </location>
</feature>
<accession>A0A871RDB1</accession>
<comment type="subcellular location">
    <subcellularLocation>
        <location evidence="1">Membrane</location>
        <topology evidence="1">Multi-pass membrane protein</topology>
    </subcellularLocation>
</comment>
<protein>
    <recommendedName>
        <fullName evidence="5">Major facilitator superfamily (MFS) profile domain-containing protein</fullName>
    </recommendedName>
</protein>
<reference evidence="6" key="1">
    <citation type="submission" date="2020-10" db="EMBL/GenBank/DDBJ databases">
        <authorList>
            <person name="Palmer J.M."/>
        </authorList>
    </citation>
    <scope>NUCLEOTIDE SEQUENCE</scope>
    <source>
        <strain evidence="6">UCD 2041</strain>
    </source>
</reference>
<organism evidence="6 7">
    <name type="scientific">Dekkera bruxellensis</name>
    <name type="common">Brettanomyces custersii</name>
    <dbReference type="NCBI Taxonomy" id="5007"/>
    <lineage>
        <taxon>Eukaryota</taxon>
        <taxon>Fungi</taxon>
        <taxon>Dikarya</taxon>
        <taxon>Ascomycota</taxon>
        <taxon>Saccharomycotina</taxon>
        <taxon>Pichiomycetes</taxon>
        <taxon>Pichiales</taxon>
        <taxon>Pichiaceae</taxon>
        <taxon>Brettanomyces</taxon>
    </lineage>
</organism>
<keyword evidence="4" id="KW-0812">Transmembrane</keyword>
<comment type="similarity">
    <text evidence="2">Belongs to the major facilitator superfamily. Monocarboxylate porter (TC 2.A.1.13) family.</text>
</comment>
<dbReference type="SUPFAM" id="SSF103473">
    <property type="entry name" value="MFS general substrate transporter"/>
    <property type="match status" value="1"/>
</dbReference>
<dbReference type="RefSeq" id="XP_041137044.1">
    <property type="nucleotide sequence ID" value="XM_041278830.1"/>
</dbReference>
<dbReference type="KEGG" id="bbrx:BRETT_000260"/>
<dbReference type="Pfam" id="PF07690">
    <property type="entry name" value="MFS_1"/>
    <property type="match status" value="2"/>
</dbReference>
<evidence type="ECO:0000256" key="3">
    <source>
        <dbReference type="SAM" id="MobiDB-lite"/>
    </source>
</evidence>
<feature type="transmembrane region" description="Helical" evidence="4">
    <location>
        <begin position="243"/>
        <end position="267"/>
    </location>
</feature>
<dbReference type="Proteomes" id="UP000663131">
    <property type="component" value="Chromosome 8"/>
</dbReference>
<evidence type="ECO:0000259" key="5">
    <source>
        <dbReference type="PROSITE" id="PS50850"/>
    </source>
</evidence>
<dbReference type="InterPro" id="IPR020846">
    <property type="entry name" value="MFS_dom"/>
</dbReference>
<feature type="transmembrane region" description="Helical" evidence="4">
    <location>
        <begin position="217"/>
        <end position="237"/>
    </location>
</feature>
<dbReference type="InterPro" id="IPR050327">
    <property type="entry name" value="Proton-linked_MCT"/>
</dbReference>
<dbReference type="GO" id="GO:0022857">
    <property type="term" value="F:transmembrane transporter activity"/>
    <property type="evidence" value="ECO:0007669"/>
    <property type="project" value="InterPro"/>
</dbReference>
<feature type="region of interest" description="Disordered" evidence="3">
    <location>
        <begin position="1"/>
        <end position="38"/>
    </location>
</feature>
<dbReference type="AlphaFoldDB" id="A0A871RDB1"/>
<feature type="transmembrane region" description="Helical" evidence="4">
    <location>
        <begin position="311"/>
        <end position="331"/>
    </location>
</feature>
<dbReference type="Gene3D" id="1.20.1250.20">
    <property type="entry name" value="MFS general substrate transporter like domains"/>
    <property type="match status" value="2"/>
</dbReference>
<feature type="transmembrane region" description="Helical" evidence="4">
    <location>
        <begin position="454"/>
        <end position="474"/>
    </location>
</feature>
<dbReference type="PROSITE" id="PS50850">
    <property type="entry name" value="MFS"/>
    <property type="match status" value="1"/>
</dbReference>
<keyword evidence="4" id="KW-0472">Membrane</keyword>
<evidence type="ECO:0000256" key="1">
    <source>
        <dbReference type="ARBA" id="ARBA00004141"/>
    </source>
</evidence>
<evidence type="ECO:0000256" key="4">
    <source>
        <dbReference type="SAM" id="Phobius"/>
    </source>
</evidence>
<dbReference type="EMBL" id="CP063136">
    <property type="protein sequence ID" value="QOU20551.1"/>
    <property type="molecule type" value="Genomic_DNA"/>
</dbReference>
<reference evidence="6" key="2">
    <citation type="journal article" name="BMC Genomics">
        <title>New genome assemblies reveal patterns of domestication and adaptation across Brettanomyces (Dekkera) species.</title>
        <authorList>
            <person name="Roach M.J."/>
            <person name="Borneman A.R."/>
        </authorList>
    </citation>
    <scope>NUCLEOTIDE SEQUENCE</scope>
    <source>
        <strain evidence="6">UCD 2041</strain>
    </source>
</reference>
<feature type="domain" description="Major facilitator superfamily (MFS) profile" evidence="5">
    <location>
        <begin position="363"/>
        <end position="597"/>
    </location>
</feature>
<dbReference type="OrthoDB" id="2213137at2759"/>
<dbReference type="GeneID" id="64572185"/>
<dbReference type="InterPro" id="IPR011701">
    <property type="entry name" value="MFS"/>
</dbReference>
<gene>
    <name evidence="6" type="ORF">BRETT_000260</name>
</gene>
<feature type="transmembrane region" description="Helical" evidence="4">
    <location>
        <begin position="486"/>
        <end position="508"/>
    </location>
</feature>